<evidence type="ECO:0000313" key="2">
    <source>
        <dbReference type="Proteomes" id="UP001149079"/>
    </source>
</evidence>
<organism evidence="1 2">
    <name type="scientific">Penicillium bovifimosum</name>
    <dbReference type="NCBI Taxonomy" id="126998"/>
    <lineage>
        <taxon>Eukaryota</taxon>
        <taxon>Fungi</taxon>
        <taxon>Dikarya</taxon>
        <taxon>Ascomycota</taxon>
        <taxon>Pezizomycotina</taxon>
        <taxon>Eurotiomycetes</taxon>
        <taxon>Eurotiomycetidae</taxon>
        <taxon>Eurotiales</taxon>
        <taxon>Aspergillaceae</taxon>
        <taxon>Penicillium</taxon>
    </lineage>
</organism>
<keyword evidence="2" id="KW-1185">Reference proteome</keyword>
<dbReference type="Proteomes" id="UP001149079">
    <property type="component" value="Unassembled WGS sequence"/>
</dbReference>
<sequence length="64" mass="6902">MGHFCLKLIQSLNVTPVVVRRVLQTHPTPVAADFDITLDPGASGAETLLSNTFPPSSEESVWIP</sequence>
<comment type="caution">
    <text evidence="1">The sequence shown here is derived from an EMBL/GenBank/DDBJ whole genome shotgun (WGS) entry which is preliminary data.</text>
</comment>
<proteinExistence type="predicted"/>
<gene>
    <name evidence="1" type="ORF">N7515_006474</name>
</gene>
<reference evidence="1" key="1">
    <citation type="submission" date="2022-11" db="EMBL/GenBank/DDBJ databases">
        <authorList>
            <person name="Petersen C."/>
        </authorList>
    </citation>
    <scope>NUCLEOTIDE SEQUENCE</scope>
    <source>
        <strain evidence="1">IBT 22155</strain>
    </source>
</reference>
<evidence type="ECO:0000313" key="1">
    <source>
        <dbReference type="EMBL" id="KAJ5130435.1"/>
    </source>
</evidence>
<dbReference type="EMBL" id="JAPQKL010000005">
    <property type="protein sequence ID" value="KAJ5130435.1"/>
    <property type="molecule type" value="Genomic_DNA"/>
</dbReference>
<name>A0A9W9GUQ4_9EURO</name>
<accession>A0A9W9GUQ4</accession>
<dbReference type="GeneID" id="81406388"/>
<protein>
    <submittedName>
        <fullName evidence="1">Uncharacterized protein</fullName>
    </submittedName>
</protein>
<dbReference type="AlphaFoldDB" id="A0A9W9GUQ4"/>
<reference evidence="1" key="2">
    <citation type="journal article" date="2023" name="IMA Fungus">
        <title>Comparative genomic study of the Penicillium genus elucidates a diverse pangenome and 15 lateral gene transfer events.</title>
        <authorList>
            <person name="Petersen C."/>
            <person name="Sorensen T."/>
            <person name="Nielsen M.R."/>
            <person name="Sondergaard T.E."/>
            <person name="Sorensen J.L."/>
            <person name="Fitzpatrick D.A."/>
            <person name="Frisvad J.C."/>
            <person name="Nielsen K.L."/>
        </authorList>
    </citation>
    <scope>NUCLEOTIDE SEQUENCE</scope>
    <source>
        <strain evidence="1">IBT 22155</strain>
    </source>
</reference>
<dbReference type="RefSeq" id="XP_056520814.1">
    <property type="nucleotide sequence ID" value="XM_056667218.1"/>
</dbReference>